<evidence type="ECO:0000313" key="3">
    <source>
        <dbReference type="EMBL" id="CAJ0565381.1"/>
    </source>
</evidence>
<dbReference type="Pfam" id="PF02536">
    <property type="entry name" value="mTERF"/>
    <property type="match status" value="1"/>
</dbReference>
<dbReference type="InterPro" id="IPR003690">
    <property type="entry name" value="MTERF"/>
</dbReference>
<dbReference type="Proteomes" id="UP001177023">
    <property type="component" value="Unassembled WGS sequence"/>
</dbReference>
<organism evidence="3 4">
    <name type="scientific">Mesorhabditis spiculigera</name>
    <dbReference type="NCBI Taxonomy" id="96644"/>
    <lineage>
        <taxon>Eukaryota</taxon>
        <taxon>Metazoa</taxon>
        <taxon>Ecdysozoa</taxon>
        <taxon>Nematoda</taxon>
        <taxon>Chromadorea</taxon>
        <taxon>Rhabditida</taxon>
        <taxon>Rhabditina</taxon>
        <taxon>Rhabditomorpha</taxon>
        <taxon>Rhabditoidea</taxon>
        <taxon>Rhabditidae</taxon>
        <taxon>Mesorhabditinae</taxon>
        <taxon>Mesorhabditis</taxon>
    </lineage>
</organism>
<reference evidence="3" key="1">
    <citation type="submission" date="2023-06" db="EMBL/GenBank/DDBJ databases">
        <authorList>
            <person name="Delattre M."/>
        </authorList>
    </citation>
    <scope>NUCLEOTIDE SEQUENCE</scope>
    <source>
        <strain evidence="3">AF72</strain>
    </source>
</reference>
<comment type="caution">
    <text evidence="3">The sequence shown here is derived from an EMBL/GenBank/DDBJ whole genome shotgun (WGS) entry which is preliminary data.</text>
</comment>
<gene>
    <name evidence="3" type="ORF">MSPICULIGERA_LOCUS4023</name>
</gene>
<dbReference type="EMBL" id="CATQJA010001031">
    <property type="protein sequence ID" value="CAJ0565381.1"/>
    <property type="molecule type" value="Genomic_DNA"/>
</dbReference>
<dbReference type="Gene3D" id="1.25.70.10">
    <property type="entry name" value="Transcription termination factor 3, mitochondrial"/>
    <property type="match status" value="1"/>
</dbReference>
<comment type="similarity">
    <text evidence="1">Belongs to the mTERF family.</text>
</comment>
<dbReference type="GO" id="GO:0003676">
    <property type="term" value="F:nucleic acid binding"/>
    <property type="evidence" value="ECO:0007669"/>
    <property type="project" value="InterPro"/>
</dbReference>
<dbReference type="InterPro" id="IPR038538">
    <property type="entry name" value="MTERF_sf"/>
</dbReference>
<keyword evidence="4" id="KW-1185">Reference proteome</keyword>
<feature type="non-terminal residue" evidence="3">
    <location>
        <position position="1"/>
    </location>
</feature>
<dbReference type="AlphaFoldDB" id="A0AA36CBI4"/>
<proteinExistence type="inferred from homology"/>
<evidence type="ECO:0000313" key="4">
    <source>
        <dbReference type="Proteomes" id="UP001177023"/>
    </source>
</evidence>
<evidence type="ECO:0000256" key="1">
    <source>
        <dbReference type="ARBA" id="ARBA00007692"/>
    </source>
</evidence>
<keyword evidence="2" id="KW-0809">Transit peptide</keyword>
<evidence type="ECO:0000256" key="2">
    <source>
        <dbReference type="ARBA" id="ARBA00022946"/>
    </source>
</evidence>
<name>A0AA36CBI4_9BILA</name>
<accession>A0AA36CBI4</accession>
<protein>
    <submittedName>
        <fullName evidence="3">Uncharacterized protein</fullName>
    </submittedName>
</protein>
<sequence>MYRAMLILRASQNSLSRNFRELASASRSDSYVRQHRPQKPVEAPIGIIYNPEELIFGRPMIQRIKRDLAERNCVVSLPEERLLDLLSPIFEKLLGNGVRPSFLITECSQSEHLLQTMLSEETNERLVKICKILVEYCTYSFEEALLALKSVDYDLSQIESAENVSNCLQTLLNITGVEFGDELGELVRRFPPIIFVQDGRKMQELYESLRSFFSKKQLTNLIKQTPQILLGNFEELEPKYEYIFYQMGLEGEEFIGCSSWVEMDLDEIMQRHGFLLKAGRYTFPDKKNPQIRTENPELRRILDSDDENFAIQVAGVTPEEWTIYKLLDRRTREEADADEPFARTKPSMRKLMERRRKLAAKQKEDFVMDTSSRID</sequence>